<dbReference type="SUPFAM" id="SSF55729">
    <property type="entry name" value="Acyl-CoA N-acyltransferases (Nat)"/>
    <property type="match status" value="1"/>
</dbReference>
<feature type="domain" description="N-acetyltransferase" evidence="1">
    <location>
        <begin position="35"/>
        <end position="213"/>
    </location>
</feature>
<dbReference type="InterPro" id="IPR016181">
    <property type="entry name" value="Acyl_CoA_acyltransferase"/>
</dbReference>
<dbReference type="EC" id="2.3.1.-" evidence="2"/>
<proteinExistence type="predicted"/>
<reference evidence="3" key="1">
    <citation type="journal article" date="2019" name="Int. J. Syst. Evol. Microbiol.">
        <title>The Global Catalogue of Microorganisms (GCM) 10K type strain sequencing project: providing services to taxonomists for standard genome sequencing and annotation.</title>
        <authorList>
            <consortium name="The Broad Institute Genomics Platform"/>
            <consortium name="The Broad Institute Genome Sequencing Center for Infectious Disease"/>
            <person name="Wu L."/>
            <person name="Ma J."/>
        </authorList>
    </citation>
    <scope>NUCLEOTIDE SEQUENCE [LARGE SCALE GENOMIC DNA]</scope>
    <source>
        <strain evidence="3">CCUG 56607</strain>
    </source>
</reference>
<dbReference type="PROSITE" id="PS51186">
    <property type="entry name" value="GNAT"/>
    <property type="match status" value="1"/>
</dbReference>
<name>A0ABW3L191_9BACI</name>
<dbReference type="Proteomes" id="UP001596990">
    <property type="component" value="Unassembled WGS sequence"/>
</dbReference>
<dbReference type="EMBL" id="JBHTKL010000005">
    <property type="protein sequence ID" value="MFD1019822.1"/>
    <property type="molecule type" value="Genomic_DNA"/>
</dbReference>
<comment type="caution">
    <text evidence="2">The sequence shown here is derived from an EMBL/GenBank/DDBJ whole genome shotgun (WGS) entry which is preliminary data.</text>
</comment>
<gene>
    <name evidence="2" type="ORF">ACFQ2J_11615</name>
</gene>
<dbReference type="GO" id="GO:0016746">
    <property type="term" value="F:acyltransferase activity"/>
    <property type="evidence" value="ECO:0007669"/>
    <property type="project" value="UniProtKB-KW"/>
</dbReference>
<protein>
    <submittedName>
        <fullName evidence="2">GNAT family N-acetyltransferase</fullName>
        <ecNumber evidence="2">2.3.1.-</ecNumber>
    </submittedName>
</protein>
<dbReference type="InterPro" id="IPR000182">
    <property type="entry name" value="GNAT_dom"/>
</dbReference>
<dbReference type="RefSeq" id="WP_386060347.1">
    <property type="nucleotide sequence ID" value="NZ_JBHTKL010000005.1"/>
</dbReference>
<keyword evidence="3" id="KW-1185">Reference proteome</keyword>
<keyword evidence="2" id="KW-0012">Acyltransferase</keyword>
<dbReference type="Gene3D" id="3.40.630.30">
    <property type="match status" value="1"/>
</dbReference>
<accession>A0ABW3L191</accession>
<dbReference type="Pfam" id="PF00583">
    <property type="entry name" value="Acetyltransf_1"/>
    <property type="match status" value="1"/>
</dbReference>
<evidence type="ECO:0000313" key="3">
    <source>
        <dbReference type="Proteomes" id="UP001596990"/>
    </source>
</evidence>
<sequence>MRIKHLKTILELLLQMLRNQLIHNDYLERGVGMDITIEYTTTLGEDEKKRVWEILCECDKEFVPPLSARENSAENELLGEGAEDAEPVEHFEEMIEENFLLAKDQASGEVVGFLTFRNGYECHELRNHAPSNYITTICVTKTYRNNGITKRFYHHMNKENLPEQAHASYVTTRTWNGNGAHIKVLETIGFEVAERLENHRGEGIDTIYFAKPM</sequence>
<keyword evidence="2" id="KW-0808">Transferase</keyword>
<evidence type="ECO:0000313" key="2">
    <source>
        <dbReference type="EMBL" id="MFD1019822.1"/>
    </source>
</evidence>
<evidence type="ECO:0000259" key="1">
    <source>
        <dbReference type="PROSITE" id="PS51186"/>
    </source>
</evidence>
<organism evidence="2 3">
    <name type="scientific">Thalassobacillus hwangdonensis</name>
    <dbReference type="NCBI Taxonomy" id="546108"/>
    <lineage>
        <taxon>Bacteria</taxon>
        <taxon>Bacillati</taxon>
        <taxon>Bacillota</taxon>
        <taxon>Bacilli</taxon>
        <taxon>Bacillales</taxon>
        <taxon>Bacillaceae</taxon>
        <taxon>Thalassobacillus</taxon>
    </lineage>
</organism>